<dbReference type="SUPFAM" id="SSF53613">
    <property type="entry name" value="Ribokinase-like"/>
    <property type="match status" value="1"/>
</dbReference>
<dbReference type="GO" id="GO:0005524">
    <property type="term" value="F:ATP binding"/>
    <property type="evidence" value="ECO:0007669"/>
    <property type="project" value="UniProtKB-UniRule"/>
</dbReference>
<evidence type="ECO:0000256" key="9">
    <source>
        <dbReference type="HAMAP-Rule" id="MF_01987"/>
    </source>
</evidence>
<comment type="activity regulation">
    <text evidence="9">Activated by a monovalent cation that binds near, but not in, the active site. The most likely occupant of the site in vivo is potassium. Ion binding induces a conformational change that may alter substrate affinity.</text>
</comment>
<dbReference type="Gene3D" id="3.40.1190.20">
    <property type="match status" value="1"/>
</dbReference>
<keyword evidence="8 9" id="KW-0119">Carbohydrate metabolism</keyword>
<evidence type="ECO:0000256" key="4">
    <source>
        <dbReference type="ARBA" id="ARBA00022777"/>
    </source>
</evidence>
<comment type="subunit">
    <text evidence="9">Homodimer.</text>
</comment>
<dbReference type="PANTHER" id="PTHR10584">
    <property type="entry name" value="SUGAR KINASE"/>
    <property type="match status" value="1"/>
</dbReference>
<gene>
    <name evidence="9" type="primary">rbsK</name>
    <name evidence="12" type="ORF">L332_07550</name>
</gene>
<dbReference type="InterPro" id="IPR011877">
    <property type="entry name" value="Ribokinase"/>
</dbReference>
<dbReference type="CDD" id="cd01174">
    <property type="entry name" value="ribokinase"/>
    <property type="match status" value="1"/>
</dbReference>
<dbReference type="RefSeq" id="WP_021010503.1">
    <property type="nucleotide sequence ID" value="NZ_ASHR01000024.1"/>
</dbReference>
<dbReference type="InterPro" id="IPR002139">
    <property type="entry name" value="Ribo/fructo_kinase"/>
</dbReference>
<evidence type="ECO:0000256" key="7">
    <source>
        <dbReference type="ARBA" id="ARBA00022958"/>
    </source>
</evidence>
<feature type="binding site" evidence="9">
    <location>
        <begin position="48"/>
        <end position="52"/>
    </location>
    <ligand>
        <name>substrate</name>
    </ligand>
</feature>
<organism evidence="12 13">
    <name type="scientific">Agrococcus pavilionensis RW1</name>
    <dbReference type="NCBI Taxonomy" id="1330458"/>
    <lineage>
        <taxon>Bacteria</taxon>
        <taxon>Bacillati</taxon>
        <taxon>Actinomycetota</taxon>
        <taxon>Actinomycetes</taxon>
        <taxon>Micrococcales</taxon>
        <taxon>Microbacteriaceae</taxon>
        <taxon>Agrococcus</taxon>
    </lineage>
</organism>
<keyword evidence="1 9" id="KW-0808">Transferase</keyword>
<reference evidence="12 13" key="1">
    <citation type="journal article" date="2013" name="Genome Announc.">
        <title>First draft genome sequence from a member of the genus agrococcus, isolated from modern microbialites.</title>
        <authorList>
            <person name="White R.A.III."/>
            <person name="Grassa C.J."/>
            <person name="Suttle C.A."/>
        </authorList>
    </citation>
    <scope>NUCLEOTIDE SEQUENCE [LARGE SCALE GENOMIC DNA]</scope>
    <source>
        <strain evidence="12 13">RW1</strain>
    </source>
</reference>
<keyword evidence="2 9" id="KW-0479">Metal-binding</keyword>
<dbReference type="HAMAP" id="MF_01987">
    <property type="entry name" value="Ribokinase"/>
    <property type="match status" value="1"/>
</dbReference>
<comment type="similarity">
    <text evidence="9">Belongs to the carbohydrate kinase PfkB family. Ribokinase subfamily.</text>
</comment>
<evidence type="ECO:0000256" key="2">
    <source>
        <dbReference type="ARBA" id="ARBA00022723"/>
    </source>
</evidence>
<evidence type="ECO:0000313" key="12">
    <source>
        <dbReference type="EMBL" id="ERG64307.1"/>
    </source>
</evidence>
<accession>U1LQI8</accession>
<comment type="cofactor">
    <cofactor evidence="9">
        <name>Mg(2+)</name>
        <dbReference type="ChEBI" id="CHEBI:18420"/>
    </cofactor>
    <text evidence="9">Requires a divalent cation, most likely magnesium in vivo, as an electrophilic catalyst to aid phosphoryl group transfer. It is the chelate of the metal and the nucleotide that is the actual substrate.</text>
</comment>
<dbReference type="OrthoDB" id="9775849at2"/>
<feature type="binding site" evidence="9">
    <location>
        <position position="255"/>
    </location>
    <ligand>
        <name>K(+)</name>
        <dbReference type="ChEBI" id="CHEBI:29103"/>
    </ligand>
</feature>
<keyword evidence="7 9" id="KW-0630">Potassium</keyword>
<name>U1LQI8_9MICO</name>
<dbReference type="GO" id="GO:0019303">
    <property type="term" value="P:D-ribose catabolic process"/>
    <property type="evidence" value="ECO:0007669"/>
    <property type="project" value="UniProtKB-UniRule"/>
</dbReference>
<dbReference type="InterPro" id="IPR029056">
    <property type="entry name" value="Ribokinase-like"/>
</dbReference>
<dbReference type="GO" id="GO:0004747">
    <property type="term" value="F:ribokinase activity"/>
    <property type="evidence" value="ECO:0007669"/>
    <property type="project" value="UniProtKB-UniRule"/>
</dbReference>
<feature type="binding site" evidence="9">
    <location>
        <position position="296"/>
    </location>
    <ligand>
        <name>K(+)</name>
        <dbReference type="ChEBI" id="CHEBI:29103"/>
    </ligand>
</feature>
<feature type="binding site" evidence="9">
    <location>
        <position position="261"/>
    </location>
    <ligand>
        <name>substrate</name>
    </ligand>
</feature>
<dbReference type="GO" id="GO:0046872">
    <property type="term" value="F:metal ion binding"/>
    <property type="evidence" value="ECO:0007669"/>
    <property type="project" value="UniProtKB-KW"/>
</dbReference>
<comment type="caution">
    <text evidence="9">Lacks conserved residue(s) required for the propagation of feature annotation.</text>
</comment>
<feature type="active site" description="Proton acceptor" evidence="9">
    <location>
        <position position="261"/>
    </location>
</feature>
<evidence type="ECO:0000256" key="8">
    <source>
        <dbReference type="ARBA" id="ARBA00023277"/>
    </source>
</evidence>
<comment type="catalytic activity">
    <reaction evidence="9">
        <text>D-ribose + ATP = D-ribose 5-phosphate + ADP + H(+)</text>
        <dbReference type="Rhea" id="RHEA:13697"/>
        <dbReference type="ChEBI" id="CHEBI:15378"/>
        <dbReference type="ChEBI" id="CHEBI:30616"/>
        <dbReference type="ChEBI" id="CHEBI:47013"/>
        <dbReference type="ChEBI" id="CHEBI:78346"/>
        <dbReference type="ChEBI" id="CHEBI:456216"/>
        <dbReference type="EC" id="2.7.1.15"/>
    </reaction>
</comment>
<proteinExistence type="inferred from homology"/>
<dbReference type="PRINTS" id="PR00990">
    <property type="entry name" value="RIBOKINASE"/>
</dbReference>
<sequence>MDQAAAGTAEGGVLVVGSINVDVTAFAPRAPQPGETLTGDSFELQLGGKGANQAVAAARAGATTHMVGCVGDDAFAGLVTSSLGAAGVDLEHVRTVPGHTGVAHIRVVEQGENDIVVIPEANAALDAAQLERAFAALAGTARVMLTQLETPFAMTLVAARLARDAGITVILDPAPAVPLDHAIWPLVDLVKPNETEASLLTGIRVDSRESAERAGRWFVDRGAGAALITMGGEGSVLVTAASVSHHESVRVDVVDTTAAGDAFAGHLAASIARGLPIEQAIRRAGAAGAITVTRRGSSSSVPTASEVDALLS</sequence>
<feature type="domain" description="Carbohydrate kinase PfkB" evidence="11">
    <location>
        <begin position="13"/>
        <end position="303"/>
    </location>
</feature>
<evidence type="ECO:0000256" key="3">
    <source>
        <dbReference type="ARBA" id="ARBA00022741"/>
    </source>
</evidence>
<feature type="binding site" evidence="9">
    <location>
        <position position="193"/>
    </location>
    <ligand>
        <name>ATP</name>
        <dbReference type="ChEBI" id="CHEBI:30616"/>
    </ligand>
</feature>
<feature type="binding site" evidence="9">
    <location>
        <begin position="229"/>
        <end position="234"/>
    </location>
    <ligand>
        <name>ATP</name>
        <dbReference type="ChEBI" id="CHEBI:30616"/>
    </ligand>
</feature>
<dbReference type="Proteomes" id="UP000016462">
    <property type="component" value="Unassembled WGS sequence"/>
</dbReference>
<feature type="binding site" evidence="9">
    <location>
        <position position="300"/>
    </location>
    <ligand>
        <name>K(+)</name>
        <dbReference type="ChEBI" id="CHEBI:29103"/>
    </ligand>
</feature>
<dbReference type="AlphaFoldDB" id="U1LQI8"/>
<protein>
    <recommendedName>
        <fullName evidence="9 10">Ribokinase</fullName>
        <shortName evidence="9">RK</shortName>
        <ecNumber evidence="9 10">2.7.1.15</ecNumber>
    </recommendedName>
</protein>
<dbReference type="Pfam" id="PF00294">
    <property type="entry name" value="PfkB"/>
    <property type="match status" value="1"/>
</dbReference>
<feature type="binding site" evidence="9">
    <location>
        <position position="294"/>
    </location>
    <ligand>
        <name>K(+)</name>
        <dbReference type="ChEBI" id="CHEBI:29103"/>
    </ligand>
</feature>
<evidence type="ECO:0000256" key="1">
    <source>
        <dbReference type="ARBA" id="ARBA00022679"/>
    </source>
</evidence>
<keyword evidence="3 9" id="KW-0547">Nucleotide-binding</keyword>
<keyword evidence="5 9" id="KW-0067">ATP-binding</keyword>
<evidence type="ECO:0000313" key="13">
    <source>
        <dbReference type="Proteomes" id="UP000016462"/>
    </source>
</evidence>
<evidence type="ECO:0000256" key="10">
    <source>
        <dbReference type="NCBIfam" id="TIGR02152"/>
    </source>
</evidence>
<feature type="binding site" evidence="9">
    <location>
        <position position="149"/>
    </location>
    <ligand>
        <name>substrate</name>
    </ligand>
</feature>
<dbReference type="NCBIfam" id="TIGR02152">
    <property type="entry name" value="D_ribokin_bact"/>
    <property type="match status" value="1"/>
</dbReference>
<dbReference type="UniPathway" id="UPA00916">
    <property type="reaction ID" value="UER00889"/>
</dbReference>
<comment type="caution">
    <text evidence="12">The sequence shown here is derived from an EMBL/GenBank/DDBJ whole genome shotgun (WGS) entry which is preliminary data.</text>
</comment>
<dbReference type="PANTHER" id="PTHR10584:SF166">
    <property type="entry name" value="RIBOKINASE"/>
    <property type="match status" value="1"/>
</dbReference>
<comment type="pathway">
    <text evidence="9">Carbohydrate metabolism; D-ribose degradation; D-ribose 5-phosphate from beta-D-ribopyranose: step 2/2.</text>
</comment>
<comment type="function">
    <text evidence="9">Catalyzes the phosphorylation of ribose at O-5 in a reaction requiring ATP and magnesium. The resulting D-ribose-5-phosphate can then be used either for sythesis of nucleotides, histidine, and tryptophan, or as a component of the pentose phosphate pathway.</text>
</comment>
<feature type="binding site" evidence="9">
    <location>
        <position position="291"/>
    </location>
    <ligand>
        <name>K(+)</name>
        <dbReference type="ChEBI" id="CHEBI:29103"/>
    </ligand>
</feature>
<evidence type="ECO:0000256" key="5">
    <source>
        <dbReference type="ARBA" id="ARBA00022840"/>
    </source>
</evidence>
<dbReference type="InterPro" id="IPR011611">
    <property type="entry name" value="PfkB_dom"/>
</dbReference>
<feature type="binding site" evidence="9">
    <location>
        <position position="257"/>
    </location>
    <ligand>
        <name>K(+)</name>
        <dbReference type="ChEBI" id="CHEBI:29103"/>
    </ligand>
</feature>
<keyword evidence="13" id="KW-1185">Reference proteome</keyword>
<dbReference type="GO" id="GO:0005829">
    <property type="term" value="C:cytosol"/>
    <property type="evidence" value="ECO:0007669"/>
    <property type="project" value="TreeGrafter"/>
</dbReference>
<dbReference type="EMBL" id="ASHR01000024">
    <property type="protein sequence ID" value="ERG64307.1"/>
    <property type="molecule type" value="Genomic_DNA"/>
</dbReference>
<evidence type="ECO:0000259" key="11">
    <source>
        <dbReference type="Pfam" id="PF00294"/>
    </source>
</evidence>
<feature type="binding site" evidence="9">
    <location>
        <begin position="260"/>
        <end position="261"/>
    </location>
    <ligand>
        <name>ATP</name>
        <dbReference type="ChEBI" id="CHEBI:30616"/>
    </ligand>
</feature>
<feature type="binding site" evidence="9">
    <location>
        <begin position="20"/>
        <end position="22"/>
    </location>
    <ligand>
        <name>substrate</name>
    </ligand>
</feature>
<keyword evidence="6 9" id="KW-0460">Magnesium</keyword>
<keyword evidence="4 9" id="KW-0418">Kinase</keyword>
<keyword evidence="9" id="KW-0963">Cytoplasm</keyword>
<comment type="subcellular location">
    <subcellularLocation>
        <location evidence="9">Cytoplasm</location>
    </subcellularLocation>
</comment>
<evidence type="ECO:0000256" key="6">
    <source>
        <dbReference type="ARBA" id="ARBA00022842"/>
    </source>
</evidence>
<dbReference type="EC" id="2.7.1.15" evidence="9 10"/>